<dbReference type="EMBL" id="JAOUSE010000065">
    <property type="protein sequence ID" value="MCU9595646.1"/>
    <property type="molecule type" value="Genomic_DNA"/>
</dbReference>
<keyword evidence="1" id="KW-1133">Transmembrane helix</keyword>
<sequence length="158" mass="17807">MERASTLLLKMAVFLLASPAIAFILLGLPYLIQNPFNTTYAHILYPIVIGISLTMIPFFFALYQAYKLLHYIDKRQAFSQISVYALKKIKCCAWFISGIYIVILPFLYFVAKLDDAPGIMVIGMVVVFASFLIAVFAALLQRLLQEAVDIKTENDLTV</sequence>
<accession>A0ABT2WJL8</accession>
<dbReference type="Pfam" id="PF11188">
    <property type="entry name" value="DUF2975"/>
    <property type="match status" value="1"/>
</dbReference>
<evidence type="ECO:0000313" key="2">
    <source>
        <dbReference type="EMBL" id="MCU9595646.1"/>
    </source>
</evidence>
<proteinExistence type="predicted"/>
<dbReference type="Proteomes" id="UP001208656">
    <property type="component" value="Unassembled WGS sequence"/>
</dbReference>
<dbReference type="InterPro" id="IPR021354">
    <property type="entry name" value="DUF2975"/>
</dbReference>
<keyword evidence="3" id="KW-1185">Reference proteome</keyword>
<reference evidence="2 3" key="1">
    <citation type="submission" date="2022-10" db="EMBL/GenBank/DDBJ databases">
        <title>Description of Fervidibacillus gen. nov. in the family Fervidibacillaceae fam. nov. with two species, Fervidibacillus albus sp. nov., and Fervidibacillus halotolerans sp. nov., isolated from tidal flat sediments.</title>
        <authorList>
            <person name="Kwon K.K."/>
            <person name="Yang S.-H."/>
        </authorList>
    </citation>
    <scope>NUCLEOTIDE SEQUENCE [LARGE SCALE GENOMIC DNA]</scope>
    <source>
        <strain evidence="2 3">DSM 23332</strain>
    </source>
</reference>
<feature type="transmembrane region" description="Helical" evidence="1">
    <location>
        <begin position="12"/>
        <end position="32"/>
    </location>
</feature>
<evidence type="ECO:0000256" key="1">
    <source>
        <dbReference type="SAM" id="Phobius"/>
    </source>
</evidence>
<keyword evidence="1" id="KW-0472">Membrane</keyword>
<gene>
    <name evidence="2" type="ORF">OEV82_14535</name>
</gene>
<keyword evidence="1" id="KW-0812">Transmembrane</keyword>
<comment type="caution">
    <text evidence="2">The sequence shown here is derived from an EMBL/GenBank/DDBJ whole genome shotgun (WGS) entry which is preliminary data.</text>
</comment>
<feature type="transmembrane region" description="Helical" evidence="1">
    <location>
        <begin position="91"/>
        <end position="111"/>
    </location>
</feature>
<evidence type="ECO:0000313" key="3">
    <source>
        <dbReference type="Proteomes" id="UP001208656"/>
    </source>
</evidence>
<protein>
    <submittedName>
        <fullName evidence="2">DUF2975 domain-containing protein</fullName>
    </submittedName>
</protein>
<organism evidence="2 3">
    <name type="scientific">Pallidibacillus thermolactis</name>
    <dbReference type="NCBI Taxonomy" id="251051"/>
    <lineage>
        <taxon>Bacteria</taxon>
        <taxon>Bacillati</taxon>
        <taxon>Bacillota</taxon>
        <taxon>Bacilli</taxon>
        <taxon>Bacillales</taxon>
        <taxon>Bacillaceae</taxon>
        <taxon>Pallidibacillus</taxon>
    </lineage>
</organism>
<name>A0ABT2WJL8_9BACI</name>
<dbReference type="RefSeq" id="WP_263062271.1">
    <property type="nucleotide sequence ID" value="NZ_JAOUSE010000065.1"/>
</dbReference>
<feature type="transmembrane region" description="Helical" evidence="1">
    <location>
        <begin position="44"/>
        <end position="66"/>
    </location>
</feature>
<feature type="transmembrane region" description="Helical" evidence="1">
    <location>
        <begin position="117"/>
        <end position="140"/>
    </location>
</feature>